<evidence type="ECO:0000313" key="2">
    <source>
        <dbReference type="EMBL" id="PZR18352.1"/>
    </source>
</evidence>
<keyword evidence="1" id="KW-1133">Transmembrane helix</keyword>
<dbReference type="EMBL" id="QFQP01000001">
    <property type="protein sequence ID" value="PZR18352.1"/>
    <property type="molecule type" value="Genomic_DNA"/>
</dbReference>
<gene>
    <name evidence="2" type="ORF">DI536_00250</name>
</gene>
<name>A0A2W5TV28_9BACT</name>
<proteinExistence type="predicted"/>
<feature type="transmembrane region" description="Helical" evidence="1">
    <location>
        <begin position="52"/>
        <end position="71"/>
    </location>
</feature>
<dbReference type="Proteomes" id="UP000249061">
    <property type="component" value="Unassembled WGS sequence"/>
</dbReference>
<reference evidence="2 3" key="1">
    <citation type="submission" date="2017-08" db="EMBL/GenBank/DDBJ databases">
        <title>Infants hospitalized years apart are colonized by the same room-sourced microbial strains.</title>
        <authorList>
            <person name="Brooks B."/>
            <person name="Olm M.R."/>
            <person name="Firek B.A."/>
            <person name="Baker R."/>
            <person name="Thomas B.C."/>
            <person name="Morowitz M.J."/>
            <person name="Banfield J.F."/>
        </authorList>
    </citation>
    <scope>NUCLEOTIDE SEQUENCE [LARGE SCALE GENOMIC DNA]</scope>
    <source>
        <strain evidence="2">S2_003_000_R2_14</strain>
    </source>
</reference>
<sequence length="107" mass="12131">MALLPWAKAFFVTQLFELPIYWFATRSVRVAFFASAMTHPIVWFVFPLLPFPYWVMVALAETFAVSAESVWLHVNGMPKRSAFLWSLAANATSVTFGLIIRATTGWV</sequence>
<keyword evidence="1" id="KW-0472">Membrane</keyword>
<feature type="transmembrane region" description="Helical" evidence="1">
    <location>
        <begin position="30"/>
        <end position="46"/>
    </location>
</feature>
<evidence type="ECO:0000313" key="3">
    <source>
        <dbReference type="Proteomes" id="UP000249061"/>
    </source>
</evidence>
<evidence type="ECO:0000256" key="1">
    <source>
        <dbReference type="SAM" id="Phobius"/>
    </source>
</evidence>
<comment type="caution">
    <text evidence="2">The sequence shown here is derived from an EMBL/GenBank/DDBJ whole genome shotgun (WGS) entry which is preliminary data.</text>
</comment>
<accession>A0A2W5TV28</accession>
<organism evidence="2 3">
    <name type="scientific">Archangium gephyra</name>
    <dbReference type="NCBI Taxonomy" id="48"/>
    <lineage>
        <taxon>Bacteria</taxon>
        <taxon>Pseudomonadati</taxon>
        <taxon>Myxococcota</taxon>
        <taxon>Myxococcia</taxon>
        <taxon>Myxococcales</taxon>
        <taxon>Cystobacterineae</taxon>
        <taxon>Archangiaceae</taxon>
        <taxon>Archangium</taxon>
    </lineage>
</organism>
<feature type="transmembrane region" description="Helical" evidence="1">
    <location>
        <begin position="83"/>
        <end position="102"/>
    </location>
</feature>
<protein>
    <submittedName>
        <fullName evidence="2">Uncharacterized protein</fullName>
    </submittedName>
</protein>
<keyword evidence="1" id="KW-0812">Transmembrane</keyword>
<dbReference type="AlphaFoldDB" id="A0A2W5TV28"/>